<accession>A0A8S1ZFK6</accession>
<name>A0A8S1ZFK6_ARAAE</name>
<sequence length="550" mass="60341">MPTFYTGKDDLAVANLLSQAKDHYVLEQVAKINCSGFTDDSALPSNLETRTRLRRLKSLPVSRSYSVASSSKKKLLSQSKTLASYPKKKSCGNGSSVSSFSSFSGNLTGNSCPLDSSVGIKRDTSVNSRFEKKSRSGFGDFSDSGRIGYSSSKRLNPKFLTPTTQTLKLRPKENSRTSSTSLTSIDSASPSSYLDQREGMNKSKSRFLRSWFDKLPLAQAMDDSAVEDLLSQAKDHYVLEQVAKINCSGFIDDSALPSNLETRFRRLKSLPVSRSDSVSSSSKKKLLTQSKTMASYPEKKNHGNVSSVSSFSNQVGKSCPLDSSVDEQIFSRTKCNQSVSSRGGLGESSGSRRIGSSSSRFSCGNVSSVSKLSDFSGKSCPLDSYVEETQIFSGIKHNPRVNSRSGLGDFSERIGSSSSRFSREGKISTATQTLKLLPKEKSRISSPSSTSIDVASLSSDQNLKERSNRKSKSNSKFLTSWFNKLSPAQAMGCLRHTPNKSSPNNKKEVYWEEDLKKEAKASFKETEQVLRKANGAVKRLRRLRSESKFD</sequence>
<gene>
    <name evidence="2" type="ORF">AARE701A_LOCUS1943</name>
</gene>
<feature type="compositionally biased region" description="Low complexity" evidence="1">
    <location>
        <begin position="444"/>
        <end position="456"/>
    </location>
</feature>
<feature type="compositionally biased region" description="Low complexity" evidence="1">
    <location>
        <begin position="274"/>
        <end position="291"/>
    </location>
</feature>
<dbReference type="EMBL" id="LR999451">
    <property type="protein sequence ID" value="CAE5958334.1"/>
    <property type="molecule type" value="Genomic_DNA"/>
</dbReference>
<dbReference type="Proteomes" id="UP000682877">
    <property type="component" value="Chromosome 1"/>
</dbReference>
<feature type="region of interest" description="Disordered" evidence="1">
    <location>
        <begin position="274"/>
        <end position="309"/>
    </location>
</feature>
<proteinExistence type="predicted"/>
<feature type="compositionally biased region" description="Low complexity" evidence="1">
    <location>
        <begin position="176"/>
        <end position="192"/>
    </location>
</feature>
<feature type="region of interest" description="Disordered" evidence="1">
    <location>
        <begin position="439"/>
        <end position="471"/>
    </location>
</feature>
<feature type="region of interest" description="Disordered" evidence="1">
    <location>
        <begin position="402"/>
        <end position="426"/>
    </location>
</feature>
<reference evidence="2" key="1">
    <citation type="submission" date="2021-01" db="EMBL/GenBank/DDBJ databases">
        <authorList>
            <person name="Bezrukov I."/>
        </authorList>
    </citation>
    <scope>NUCLEOTIDE SEQUENCE</scope>
</reference>
<evidence type="ECO:0000256" key="1">
    <source>
        <dbReference type="SAM" id="MobiDB-lite"/>
    </source>
</evidence>
<feature type="compositionally biased region" description="Low complexity" evidence="1">
    <location>
        <begin position="338"/>
        <end position="361"/>
    </location>
</feature>
<dbReference type="PANTHER" id="PTHR35692:SF6">
    <property type="entry name" value="BNAA09G29980D PROTEIN"/>
    <property type="match status" value="1"/>
</dbReference>
<evidence type="ECO:0000313" key="2">
    <source>
        <dbReference type="EMBL" id="CAE5958334.1"/>
    </source>
</evidence>
<keyword evidence="3" id="KW-1185">Reference proteome</keyword>
<feature type="region of interest" description="Disordered" evidence="1">
    <location>
        <begin position="153"/>
        <end position="199"/>
    </location>
</feature>
<feature type="region of interest" description="Disordered" evidence="1">
    <location>
        <begin position="337"/>
        <end position="361"/>
    </location>
</feature>
<organism evidence="2 3">
    <name type="scientific">Arabidopsis arenosa</name>
    <name type="common">Sand rock-cress</name>
    <name type="synonym">Cardaminopsis arenosa</name>
    <dbReference type="NCBI Taxonomy" id="38785"/>
    <lineage>
        <taxon>Eukaryota</taxon>
        <taxon>Viridiplantae</taxon>
        <taxon>Streptophyta</taxon>
        <taxon>Embryophyta</taxon>
        <taxon>Tracheophyta</taxon>
        <taxon>Spermatophyta</taxon>
        <taxon>Magnoliopsida</taxon>
        <taxon>eudicotyledons</taxon>
        <taxon>Gunneridae</taxon>
        <taxon>Pentapetalae</taxon>
        <taxon>rosids</taxon>
        <taxon>malvids</taxon>
        <taxon>Brassicales</taxon>
        <taxon>Brassicaceae</taxon>
        <taxon>Camelineae</taxon>
        <taxon>Arabidopsis</taxon>
    </lineage>
</organism>
<dbReference type="AlphaFoldDB" id="A0A8S1ZFK6"/>
<dbReference type="PANTHER" id="PTHR35692">
    <property type="entry name" value="F26F24.11"/>
    <property type="match status" value="1"/>
</dbReference>
<evidence type="ECO:0000313" key="3">
    <source>
        <dbReference type="Proteomes" id="UP000682877"/>
    </source>
</evidence>
<protein>
    <submittedName>
        <fullName evidence="2">Uncharacterized protein</fullName>
    </submittedName>
</protein>